<sequence length="455" mass="47799">MAVPSQTDLSKQDYRPADLIDGPRRAVLPAVAALAVLLLAYLLFQHGLFTAVGFVVVAPLLVLARPGLTAMSLAPIIPVVLLVHVFPEAALPGLGGVLAALLLGILAHVCAGTVRLRGDHVVIALLTAVLGLSLLFPAVRLNAGAYPTSDLIGVLEGLILLGAALAAPPSPHRLAQLVAVAGAVEGVYALVRGEYVDGRLVTETLNPNYLGAALAVPAVTAIGLAWASRRLLWLLAALPSLAALVATRSRGAMVAVVAGLLVLVVVHLRRTRWPVLVAAVAGLAGLALLASGGLAWLQLGLGGRSANELTYNNGVRADAAWFALQVTLEHPLRGIGYGMFAPYAGLHSPQQIVINTHNDFLRLAAEAGLPALLLFAYLLWRGLRGLRDYEYAVLGAAVVTYAVGLLFGNVLSNLIVTAPFWVALGTMMRRSGQSTRASERTIRTLRKQRQARHRG</sequence>
<proteinExistence type="predicted"/>
<feature type="compositionally biased region" description="Basic residues" evidence="5">
    <location>
        <begin position="443"/>
        <end position="455"/>
    </location>
</feature>
<dbReference type="Pfam" id="PF04932">
    <property type="entry name" value="Wzy_C"/>
    <property type="match status" value="1"/>
</dbReference>
<keyword evidence="4 6" id="KW-0472">Membrane</keyword>
<comment type="subcellular location">
    <subcellularLocation>
        <location evidence="1">Membrane</location>
        <topology evidence="1">Multi-pass membrane protein</topology>
    </subcellularLocation>
</comment>
<dbReference type="InterPro" id="IPR007016">
    <property type="entry name" value="O-antigen_ligase-rel_domated"/>
</dbReference>
<feature type="domain" description="O-antigen ligase-related" evidence="7">
    <location>
        <begin position="236"/>
        <end position="376"/>
    </location>
</feature>
<evidence type="ECO:0000256" key="4">
    <source>
        <dbReference type="ARBA" id="ARBA00023136"/>
    </source>
</evidence>
<dbReference type="GO" id="GO:0016020">
    <property type="term" value="C:membrane"/>
    <property type="evidence" value="ECO:0007669"/>
    <property type="project" value="UniProtKB-SubCell"/>
</dbReference>
<dbReference type="EMBL" id="BONU01000033">
    <property type="protein sequence ID" value="GIG75538.1"/>
    <property type="molecule type" value="Genomic_DNA"/>
</dbReference>
<feature type="transmembrane region" description="Helical" evidence="6">
    <location>
        <begin position="360"/>
        <end position="380"/>
    </location>
</feature>
<dbReference type="PANTHER" id="PTHR37422">
    <property type="entry name" value="TEICHURONIC ACID BIOSYNTHESIS PROTEIN TUAE"/>
    <property type="match status" value="1"/>
</dbReference>
<keyword evidence="3 6" id="KW-1133">Transmembrane helix</keyword>
<feature type="transmembrane region" description="Helical" evidence="6">
    <location>
        <begin position="151"/>
        <end position="167"/>
    </location>
</feature>
<evidence type="ECO:0000256" key="2">
    <source>
        <dbReference type="ARBA" id="ARBA00022692"/>
    </source>
</evidence>
<dbReference type="PANTHER" id="PTHR37422:SF13">
    <property type="entry name" value="LIPOPOLYSACCHARIDE BIOSYNTHESIS PROTEIN PA4999-RELATED"/>
    <property type="match status" value="1"/>
</dbReference>
<keyword evidence="9" id="KW-1185">Reference proteome</keyword>
<feature type="transmembrane region" description="Helical" evidence="6">
    <location>
        <begin position="89"/>
        <end position="109"/>
    </location>
</feature>
<feature type="transmembrane region" description="Helical" evidence="6">
    <location>
        <begin position="392"/>
        <end position="424"/>
    </location>
</feature>
<feature type="transmembrane region" description="Helical" evidence="6">
    <location>
        <begin position="174"/>
        <end position="191"/>
    </location>
</feature>
<feature type="transmembrane region" description="Helical" evidence="6">
    <location>
        <begin position="252"/>
        <end position="269"/>
    </location>
</feature>
<feature type="transmembrane region" description="Helical" evidence="6">
    <location>
        <begin position="51"/>
        <end position="77"/>
    </location>
</feature>
<accession>A0A8J3LS03</accession>
<feature type="transmembrane region" description="Helical" evidence="6">
    <location>
        <begin position="275"/>
        <end position="297"/>
    </location>
</feature>
<dbReference type="RefSeq" id="WP_168079642.1">
    <property type="nucleotide sequence ID" value="NZ_BAAAQJ010000012.1"/>
</dbReference>
<evidence type="ECO:0000313" key="8">
    <source>
        <dbReference type="EMBL" id="GIG75538.1"/>
    </source>
</evidence>
<evidence type="ECO:0000256" key="6">
    <source>
        <dbReference type="SAM" id="Phobius"/>
    </source>
</evidence>
<feature type="transmembrane region" description="Helical" evidence="6">
    <location>
        <begin position="121"/>
        <end position="139"/>
    </location>
</feature>
<organism evidence="8 9">
    <name type="scientific">Planosporangium flavigriseum</name>
    <dbReference type="NCBI Taxonomy" id="373681"/>
    <lineage>
        <taxon>Bacteria</taxon>
        <taxon>Bacillati</taxon>
        <taxon>Actinomycetota</taxon>
        <taxon>Actinomycetes</taxon>
        <taxon>Micromonosporales</taxon>
        <taxon>Micromonosporaceae</taxon>
        <taxon>Planosporangium</taxon>
    </lineage>
</organism>
<keyword evidence="2 6" id="KW-0812">Transmembrane</keyword>
<gene>
    <name evidence="8" type="ORF">Pfl04_39420</name>
</gene>
<comment type="caution">
    <text evidence="8">The sequence shown here is derived from an EMBL/GenBank/DDBJ whole genome shotgun (WGS) entry which is preliminary data.</text>
</comment>
<protein>
    <recommendedName>
        <fullName evidence="7">O-antigen ligase-related domain-containing protein</fullName>
    </recommendedName>
</protein>
<dbReference type="InterPro" id="IPR051533">
    <property type="entry name" value="WaaL-like"/>
</dbReference>
<evidence type="ECO:0000256" key="3">
    <source>
        <dbReference type="ARBA" id="ARBA00022989"/>
    </source>
</evidence>
<evidence type="ECO:0000256" key="5">
    <source>
        <dbReference type="SAM" id="MobiDB-lite"/>
    </source>
</evidence>
<feature type="region of interest" description="Disordered" evidence="5">
    <location>
        <begin position="433"/>
        <end position="455"/>
    </location>
</feature>
<evidence type="ECO:0000259" key="7">
    <source>
        <dbReference type="Pfam" id="PF04932"/>
    </source>
</evidence>
<feature type="transmembrane region" description="Helical" evidence="6">
    <location>
        <begin position="211"/>
        <end position="232"/>
    </location>
</feature>
<dbReference type="AlphaFoldDB" id="A0A8J3LS03"/>
<name>A0A8J3LS03_9ACTN</name>
<evidence type="ECO:0000313" key="9">
    <source>
        <dbReference type="Proteomes" id="UP000653674"/>
    </source>
</evidence>
<evidence type="ECO:0000256" key="1">
    <source>
        <dbReference type="ARBA" id="ARBA00004141"/>
    </source>
</evidence>
<reference evidence="8" key="1">
    <citation type="submission" date="2021-01" db="EMBL/GenBank/DDBJ databases">
        <title>Whole genome shotgun sequence of Planosporangium flavigriseum NBRC 105377.</title>
        <authorList>
            <person name="Komaki H."/>
            <person name="Tamura T."/>
        </authorList>
    </citation>
    <scope>NUCLEOTIDE SEQUENCE</scope>
    <source>
        <strain evidence="8">NBRC 105377</strain>
    </source>
</reference>
<dbReference type="Proteomes" id="UP000653674">
    <property type="component" value="Unassembled WGS sequence"/>
</dbReference>